<dbReference type="OrthoDB" id="5946976at2759"/>
<protein>
    <submittedName>
        <fullName evidence="2">Uncharacterized protein</fullName>
    </submittedName>
</protein>
<feature type="signal peptide" evidence="1">
    <location>
        <begin position="1"/>
        <end position="19"/>
    </location>
</feature>
<gene>
    <name evidence="2" type="ORF">EIP91_000622</name>
</gene>
<evidence type="ECO:0000256" key="1">
    <source>
        <dbReference type="SAM" id="SignalP"/>
    </source>
</evidence>
<dbReference type="Proteomes" id="UP000292702">
    <property type="component" value="Unassembled WGS sequence"/>
</dbReference>
<dbReference type="SUPFAM" id="SSF56601">
    <property type="entry name" value="beta-lactamase/transpeptidase-like"/>
    <property type="match status" value="1"/>
</dbReference>
<accession>A0A4R0RFH4</accession>
<keyword evidence="3" id="KW-1185">Reference proteome</keyword>
<dbReference type="STRING" id="92696.A0A4R0RFH4"/>
<name>A0A4R0RFH4_9APHY</name>
<reference evidence="2 3" key="1">
    <citation type="submission" date="2018-11" db="EMBL/GenBank/DDBJ databases">
        <title>Genome assembly of Steccherinum ochraceum LE-BIN_3174, the white-rot fungus of the Steccherinaceae family (The Residual Polyporoid clade, Polyporales, Basidiomycota).</title>
        <authorList>
            <person name="Fedorova T.V."/>
            <person name="Glazunova O.A."/>
            <person name="Landesman E.O."/>
            <person name="Moiseenko K.V."/>
            <person name="Psurtseva N.V."/>
            <person name="Savinova O.S."/>
            <person name="Shakhova N.V."/>
            <person name="Tyazhelova T.V."/>
            <person name="Vasina D.V."/>
        </authorList>
    </citation>
    <scope>NUCLEOTIDE SEQUENCE [LARGE SCALE GENOMIC DNA]</scope>
    <source>
        <strain evidence="2 3">LE-BIN_3174</strain>
    </source>
</reference>
<keyword evidence="1" id="KW-0732">Signal</keyword>
<dbReference type="AlphaFoldDB" id="A0A4R0RFH4"/>
<dbReference type="EMBL" id="RWJN01000112">
    <property type="protein sequence ID" value="TCD67060.1"/>
    <property type="molecule type" value="Genomic_DNA"/>
</dbReference>
<comment type="caution">
    <text evidence="2">The sequence shown here is derived from an EMBL/GenBank/DDBJ whole genome shotgun (WGS) entry which is preliminary data.</text>
</comment>
<dbReference type="PROSITE" id="PS51257">
    <property type="entry name" value="PROKAR_LIPOPROTEIN"/>
    <property type="match status" value="1"/>
</dbReference>
<dbReference type="Gene3D" id="3.40.710.10">
    <property type="entry name" value="DD-peptidase/beta-lactamase superfamily"/>
    <property type="match status" value="2"/>
</dbReference>
<organism evidence="2 3">
    <name type="scientific">Steccherinum ochraceum</name>
    <dbReference type="NCBI Taxonomy" id="92696"/>
    <lineage>
        <taxon>Eukaryota</taxon>
        <taxon>Fungi</taxon>
        <taxon>Dikarya</taxon>
        <taxon>Basidiomycota</taxon>
        <taxon>Agaricomycotina</taxon>
        <taxon>Agaricomycetes</taxon>
        <taxon>Polyporales</taxon>
        <taxon>Steccherinaceae</taxon>
        <taxon>Steccherinum</taxon>
    </lineage>
</organism>
<dbReference type="InterPro" id="IPR012338">
    <property type="entry name" value="Beta-lactam/transpept-like"/>
</dbReference>
<feature type="chain" id="PRO_5020618176" evidence="1">
    <location>
        <begin position="20"/>
        <end position="458"/>
    </location>
</feature>
<sequence>MKLLIPALVFSGAAVQGCAQQVPFHVNKIITPGLSQFIDNLREEWDIPGLNIIGAWGIKDENGAKTTADTSFILASCSKAFLSAAMGILMDDFAQGKNVTALPPKVKVFDWNTKVADLLPGQWQLADEWATKKANISLSLSHVIGVTRHDYSPSRTDALIDVLLNLKTSAPRSSYASNSHMAICPFDQRVLWDALRSIYVTDDTTDLITAAGGVISDAVDMTQWMKMLLNKGVNPDTNTTVVPKSAFEAVTTPHPIFFLTGNPRRQTLSSSGMEWDGVARLTRATTPQVACSPQVTAELSLPIEAYAGTYEDAGYGTITLCALSSTSSECRHVLNAFTAIHNITTSENRRTLYAEYGSVWSSYMRFRHVGGDNFQMMLMELFPHGYGKDTTPFEVNYEGINEAAVTFELDEDGSRVLAFGFMGTEEEQEGRTRLLRNTGVEYSISAAAQVVLTRIELE</sequence>
<proteinExistence type="predicted"/>
<evidence type="ECO:0000313" key="3">
    <source>
        <dbReference type="Proteomes" id="UP000292702"/>
    </source>
</evidence>
<evidence type="ECO:0000313" key="2">
    <source>
        <dbReference type="EMBL" id="TCD67060.1"/>
    </source>
</evidence>